<name>A0ABV0CYD7_9SPHN</name>
<keyword evidence="3" id="KW-1185">Reference proteome</keyword>
<evidence type="ECO:0000313" key="3">
    <source>
        <dbReference type="Proteomes" id="UP001484535"/>
    </source>
</evidence>
<dbReference type="SUPFAM" id="SSF53756">
    <property type="entry name" value="UDP-Glycosyltransferase/glycogen phosphorylase"/>
    <property type="match status" value="1"/>
</dbReference>
<dbReference type="EMBL" id="JBDLBR010000004">
    <property type="protein sequence ID" value="MEN7537882.1"/>
    <property type="molecule type" value="Genomic_DNA"/>
</dbReference>
<proteinExistence type="predicted"/>
<sequence>MRIVHLVAHLGGGVGKAHSALCGADGGDVRRHYVLLEQPRDRRYVDAVIAAGAEVTVAPTPAEARALIAAADILQVEWWNHPKLYEALVRWDLPASCTVFWSHVSGLRAPFIPPALVSAPDRFLFTSPCSLAGPAVRGLPDEARQRVGVVNSGFGFGSSARPSLRCAGRVGYLGTVDFSKLSRDFFTVVERAGAAEPVSLWGAVDADSEVLAHRSQAVRFEGHAADPEAVLRQTGIFLYLLQPEHFGTAENALVEAMSLGCVPLVFDNPAERAIVEHGRTGFVETSVDAAAERLRWMLANPGEVMTMGVAAAEAMAATRSPRQSAQQLAAIYREVIDRPKRRIDYAALLGATPALWYLSTQGGWAMDASPLGPARKGTLAHFAQSFPGDASFAALRTKAAVA</sequence>
<dbReference type="Proteomes" id="UP001484535">
    <property type="component" value="Unassembled WGS sequence"/>
</dbReference>
<dbReference type="Pfam" id="PF00534">
    <property type="entry name" value="Glycos_transf_1"/>
    <property type="match status" value="1"/>
</dbReference>
<dbReference type="RefSeq" id="WP_346785342.1">
    <property type="nucleotide sequence ID" value="NZ_JBDLBR010000004.1"/>
</dbReference>
<feature type="domain" description="Glycosyl transferase family 1" evidence="1">
    <location>
        <begin position="217"/>
        <end position="308"/>
    </location>
</feature>
<keyword evidence="2" id="KW-0808">Transferase</keyword>
<reference evidence="2 3" key="1">
    <citation type="submission" date="2024-05" db="EMBL/GenBank/DDBJ databases">
        <authorList>
            <person name="Park S."/>
        </authorList>
    </citation>
    <scope>NUCLEOTIDE SEQUENCE [LARGE SCALE GENOMIC DNA]</scope>
    <source>
        <strain evidence="2 3">DGU5</strain>
    </source>
</reference>
<dbReference type="Gene3D" id="3.40.50.2000">
    <property type="entry name" value="Glycogen Phosphorylase B"/>
    <property type="match status" value="1"/>
</dbReference>
<comment type="caution">
    <text evidence="2">The sequence shown here is derived from an EMBL/GenBank/DDBJ whole genome shotgun (WGS) entry which is preliminary data.</text>
</comment>
<gene>
    <name evidence="2" type="ORF">ABDJ38_11935</name>
</gene>
<dbReference type="EC" id="2.4.-.-" evidence="2"/>
<keyword evidence="2" id="KW-0328">Glycosyltransferase</keyword>
<accession>A0ABV0CYD7</accession>
<organism evidence="2 3">
    <name type="scientific">Aurantiacibacter flavus</name>
    <dbReference type="NCBI Taxonomy" id="3145232"/>
    <lineage>
        <taxon>Bacteria</taxon>
        <taxon>Pseudomonadati</taxon>
        <taxon>Pseudomonadota</taxon>
        <taxon>Alphaproteobacteria</taxon>
        <taxon>Sphingomonadales</taxon>
        <taxon>Erythrobacteraceae</taxon>
        <taxon>Aurantiacibacter</taxon>
    </lineage>
</organism>
<evidence type="ECO:0000313" key="2">
    <source>
        <dbReference type="EMBL" id="MEN7537882.1"/>
    </source>
</evidence>
<dbReference type="GO" id="GO:0016757">
    <property type="term" value="F:glycosyltransferase activity"/>
    <property type="evidence" value="ECO:0007669"/>
    <property type="project" value="UniProtKB-KW"/>
</dbReference>
<protein>
    <submittedName>
        <fullName evidence="2">Glycosyltransferase</fullName>
        <ecNumber evidence="2">2.4.-.-</ecNumber>
    </submittedName>
</protein>
<dbReference type="InterPro" id="IPR001296">
    <property type="entry name" value="Glyco_trans_1"/>
</dbReference>
<evidence type="ECO:0000259" key="1">
    <source>
        <dbReference type="Pfam" id="PF00534"/>
    </source>
</evidence>